<feature type="compositionally biased region" description="Polar residues" evidence="1">
    <location>
        <begin position="50"/>
        <end position="66"/>
    </location>
</feature>
<evidence type="ECO:0000313" key="2">
    <source>
        <dbReference type="Proteomes" id="UP001652628"/>
    </source>
</evidence>
<dbReference type="AlphaFoldDB" id="A0AB39ZK34"/>
<name>A0AB39ZK34_DROSZ</name>
<dbReference type="RefSeq" id="XP_016937304.2">
    <property type="nucleotide sequence ID" value="XM_017081815.4"/>
</dbReference>
<feature type="region of interest" description="Disordered" evidence="1">
    <location>
        <begin position="1"/>
        <end position="86"/>
    </location>
</feature>
<feature type="compositionally biased region" description="Basic and acidic residues" evidence="1">
    <location>
        <begin position="67"/>
        <end position="81"/>
    </location>
</feature>
<reference evidence="3" key="1">
    <citation type="submission" date="2025-08" db="UniProtKB">
        <authorList>
            <consortium name="RefSeq"/>
        </authorList>
    </citation>
    <scope>IDENTIFICATION</scope>
</reference>
<dbReference type="Proteomes" id="UP001652628">
    <property type="component" value="Chromosome X"/>
</dbReference>
<feature type="compositionally biased region" description="Basic and acidic residues" evidence="1">
    <location>
        <begin position="26"/>
        <end position="47"/>
    </location>
</feature>
<feature type="compositionally biased region" description="Basic and acidic residues" evidence="1">
    <location>
        <begin position="1"/>
        <end position="15"/>
    </location>
</feature>
<evidence type="ECO:0000313" key="3">
    <source>
        <dbReference type="RefSeq" id="XP_016937304.2"/>
    </source>
</evidence>
<protein>
    <submittedName>
        <fullName evidence="3">Uncharacterized protein</fullName>
    </submittedName>
</protein>
<accession>A0AB39ZK34</accession>
<sequence>MKGEKIVDDERERGKPGLSKSSMRSQRNDVKHVDKKLREIKDQKAHFNEMTGSLESLVTPVNSKTLTKSEKKQDSPDKQALIEDDLQSSSPVKIIQSASAVAQPEKEVATEEISIDPVANMFVMQPDGSHECYTGVSPITENEPAVHEIRIDDGDLVILTGGNGEIVYHPEDTVAIDINDSRVFVVDAQESGDSFVQATESHEDLDIDSIIQFLPEEQDTTTMEIDGGVQSESCADDTDTAQLPSCAVIQEEPDQEISVERHKIIQPPEVRSEMVELPNLVEDDTSQSIG</sequence>
<proteinExistence type="predicted"/>
<evidence type="ECO:0000256" key="1">
    <source>
        <dbReference type="SAM" id="MobiDB-lite"/>
    </source>
</evidence>
<organism evidence="2 3">
    <name type="scientific">Drosophila suzukii</name>
    <name type="common">Spotted-wing drosophila fruit fly</name>
    <dbReference type="NCBI Taxonomy" id="28584"/>
    <lineage>
        <taxon>Eukaryota</taxon>
        <taxon>Metazoa</taxon>
        <taxon>Ecdysozoa</taxon>
        <taxon>Arthropoda</taxon>
        <taxon>Hexapoda</taxon>
        <taxon>Insecta</taxon>
        <taxon>Pterygota</taxon>
        <taxon>Neoptera</taxon>
        <taxon>Endopterygota</taxon>
        <taxon>Diptera</taxon>
        <taxon>Brachycera</taxon>
        <taxon>Muscomorpha</taxon>
        <taxon>Ephydroidea</taxon>
        <taxon>Drosophilidae</taxon>
        <taxon>Drosophila</taxon>
        <taxon>Sophophora</taxon>
    </lineage>
</organism>
<keyword evidence="2" id="KW-1185">Reference proteome</keyword>
<dbReference type="GeneID" id="108015396"/>
<gene>
    <name evidence="3" type="primary">LOC108015396</name>
</gene>